<dbReference type="InterPro" id="IPR050739">
    <property type="entry name" value="MFP"/>
</dbReference>
<comment type="caution">
    <text evidence="4">The sequence shown here is derived from an EMBL/GenBank/DDBJ whole genome shotgun (WGS) entry which is preliminary data.</text>
</comment>
<dbReference type="Pfam" id="PF25917">
    <property type="entry name" value="BSH_RND"/>
    <property type="match status" value="1"/>
</dbReference>
<accession>A0ABW0QJE7</accession>
<proteinExistence type="inferred from homology"/>
<evidence type="ECO:0000259" key="3">
    <source>
        <dbReference type="Pfam" id="PF25917"/>
    </source>
</evidence>
<keyword evidence="2" id="KW-0472">Membrane</keyword>
<gene>
    <name evidence="4" type="ORF">ACFPPA_02805</name>
</gene>
<dbReference type="PANTHER" id="PTHR30386:SF24">
    <property type="entry name" value="MULTIDRUG RESISTANCE EFFLUX PUMP"/>
    <property type="match status" value="1"/>
</dbReference>
<feature type="transmembrane region" description="Helical" evidence="2">
    <location>
        <begin position="27"/>
        <end position="45"/>
    </location>
</feature>
<name>A0ABW0QJE7_9GAMM</name>
<dbReference type="RefSeq" id="WP_377317058.1">
    <property type="nucleotide sequence ID" value="NZ_JBHSNF010000001.1"/>
</dbReference>
<evidence type="ECO:0000313" key="4">
    <source>
        <dbReference type="EMBL" id="MFC5524663.1"/>
    </source>
</evidence>
<dbReference type="PANTHER" id="PTHR30386">
    <property type="entry name" value="MEMBRANE FUSION SUBUNIT OF EMRAB-TOLC MULTIDRUG EFFLUX PUMP"/>
    <property type="match status" value="1"/>
</dbReference>
<evidence type="ECO:0000256" key="2">
    <source>
        <dbReference type="SAM" id="Phobius"/>
    </source>
</evidence>
<dbReference type="Gene3D" id="2.40.30.170">
    <property type="match status" value="1"/>
</dbReference>
<sequence length="381" mass="39949">MSADGTVPPVVSDVAPPRRLPLSRRPLVVAAAAVVIALAGALYIASPARSVSTDNAYLQADSSVVAPKVRGLVAAVLVMHDQAVHRGDPLVRIDPEEFDARVAAAAATLQNARASVAAAQAGLVALDAEEQLAASNVRAARTSILSSDAEQHQAEADRRRYDALIASGAVARSAAEHFRTAAVTAQANAQHSRAEFAVSRDAASVTRARRLSLQANLAQAEASVASARAALDLAHQDQANTIVRAPIDGVVGDRQVEPGDYVQPGSRLLTVVPLDALYVVANFKETQTARMLVGQRADVEVDALPGRTLTGRLESFAPGSGSQFSLLPFEPGTGNFTKIVQRVPVRIRFDPGQAALARLRPGLSSTVTVRLTGEPVREASR</sequence>
<protein>
    <submittedName>
        <fullName evidence="4">HlyD family secretion protein</fullName>
    </submittedName>
</protein>
<keyword evidence="2" id="KW-0812">Transmembrane</keyword>
<reference evidence="5" key="1">
    <citation type="journal article" date="2019" name="Int. J. Syst. Evol. Microbiol.">
        <title>The Global Catalogue of Microorganisms (GCM) 10K type strain sequencing project: providing services to taxonomists for standard genome sequencing and annotation.</title>
        <authorList>
            <consortium name="The Broad Institute Genomics Platform"/>
            <consortium name="The Broad Institute Genome Sequencing Center for Infectious Disease"/>
            <person name="Wu L."/>
            <person name="Ma J."/>
        </authorList>
    </citation>
    <scope>NUCLEOTIDE SEQUENCE [LARGE SCALE GENOMIC DNA]</scope>
    <source>
        <strain evidence="5">CGMCC 1.16619</strain>
    </source>
</reference>
<feature type="domain" description="Multidrug resistance protein MdtA-like barrel-sandwich hybrid" evidence="3">
    <location>
        <begin position="65"/>
        <end position="272"/>
    </location>
</feature>
<organism evidence="4 5">
    <name type="scientific">Rhodanobacter ginsengisoli</name>
    <dbReference type="NCBI Taxonomy" id="418646"/>
    <lineage>
        <taxon>Bacteria</taxon>
        <taxon>Pseudomonadati</taxon>
        <taxon>Pseudomonadota</taxon>
        <taxon>Gammaproteobacteria</taxon>
        <taxon>Lysobacterales</taxon>
        <taxon>Rhodanobacteraceae</taxon>
        <taxon>Rhodanobacter</taxon>
    </lineage>
</organism>
<dbReference type="InterPro" id="IPR058625">
    <property type="entry name" value="MdtA-like_BSH"/>
</dbReference>
<comment type="similarity">
    <text evidence="1">Belongs to the membrane fusion protein (MFP) (TC 8.A.1) family.</text>
</comment>
<dbReference type="Gene3D" id="1.10.287.470">
    <property type="entry name" value="Helix hairpin bin"/>
    <property type="match status" value="1"/>
</dbReference>
<dbReference type="SUPFAM" id="SSF111369">
    <property type="entry name" value="HlyD-like secretion proteins"/>
    <property type="match status" value="2"/>
</dbReference>
<dbReference type="PRINTS" id="PR01490">
    <property type="entry name" value="RTXTOXIND"/>
</dbReference>
<dbReference type="Gene3D" id="2.40.50.100">
    <property type="match status" value="1"/>
</dbReference>
<evidence type="ECO:0000313" key="5">
    <source>
        <dbReference type="Proteomes" id="UP001596114"/>
    </source>
</evidence>
<dbReference type="Proteomes" id="UP001596114">
    <property type="component" value="Unassembled WGS sequence"/>
</dbReference>
<dbReference type="EMBL" id="JBHSNF010000001">
    <property type="protein sequence ID" value="MFC5524663.1"/>
    <property type="molecule type" value="Genomic_DNA"/>
</dbReference>
<evidence type="ECO:0000256" key="1">
    <source>
        <dbReference type="ARBA" id="ARBA00009477"/>
    </source>
</evidence>
<keyword evidence="5" id="KW-1185">Reference proteome</keyword>
<keyword evidence="2" id="KW-1133">Transmembrane helix</keyword>